<comment type="caution">
    <text evidence="3">The sequence shown here is derived from an EMBL/GenBank/DDBJ whole genome shotgun (WGS) entry which is preliminary data.</text>
</comment>
<protein>
    <submittedName>
        <fullName evidence="3">FAD-dependent oxidoreductase</fullName>
    </submittedName>
</protein>
<evidence type="ECO:0000313" key="3">
    <source>
        <dbReference type="EMBL" id="MBO1804527.1"/>
    </source>
</evidence>
<sequence length="356" mass="38152">MTPDRTDVIVIGAGFAGLAAADALHRAGKSVDVLEARDRVGGRARSVRTCGGWVDLGATWFWGNEPLVHEYVERFDIPVFPQHLDGDAIFEPDREHRQRLAGNPIDAPASRFARGAGDLAQRIAEQLPDGAVRLHETVAAIDVTPERASVTTGASRYTAERVILAVPPALAIEQIAFAPALPAELEAAARGSAVWMGNIVKAVAIYPKTFWREAGLAGSAMSYLGPFREFHDHSGPDGQPAAIFAFGPSQVLAALSREQVEEAFRLQLHSLFGPEAADPCEVVLADWRFEGYTSPRDPSRTAGTDRYGAFVFRAPVHERLFLASTETSPGFAGHIEGALLAGRDAAQRILEGVAAG</sequence>
<evidence type="ECO:0000259" key="2">
    <source>
        <dbReference type="Pfam" id="PF01593"/>
    </source>
</evidence>
<proteinExistence type="inferred from homology"/>
<dbReference type="EMBL" id="JAGDYL010000005">
    <property type="protein sequence ID" value="MBO1804527.1"/>
    <property type="molecule type" value="Genomic_DNA"/>
</dbReference>
<evidence type="ECO:0000256" key="1">
    <source>
        <dbReference type="ARBA" id="ARBA00005995"/>
    </source>
</evidence>
<dbReference type="Pfam" id="PF01593">
    <property type="entry name" value="Amino_oxidase"/>
    <property type="match status" value="2"/>
</dbReference>
<name>A0A939LY37_9MICO</name>
<organism evidence="3 4">
    <name type="scientific">Leucobacter ruminantium</name>
    <dbReference type="NCBI Taxonomy" id="1289170"/>
    <lineage>
        <taxon>Bacteria</taxon>
        <taxon>Bacillati</taxon>
        <taxon>Actinomycetota</taxon>
        <taxon>Actinomycetes</taxon>
        <taxon>Micrococcales</taxon>
        <taxon>Microbacteriaceae</taxon>
        <taxon>Leucobacter</taxon>
    </lineage>
</organism>
<feature type="domain" description="Amine oxidase" evidence="2">
    <location>
        <begin position="112"/>
        <end position="350"/>
    </location>
</feature>
<dbReference type="RefSeq" id="WP_208045006.1">
    <property type="nucleotide sequence ID" value="NZ_JAGDYL010000005.1"/>
</dbReference>
<accession>A0A939LY37</accession>
<dbReference type="InterPro" id="IPR050703">
    <property type="entry name" value="Flavin_MAO"/>
</dbReference>
<dbReference type="PANTHER" id="PTHR43563:SF14">
    <property type="entry name" value="AMINE OXIDASE"/>
    <property type="match status" value="1"/>
</dbReference>
<dbReference type="SUPFAM" id="SSF51905">
    <property type="entry name" value="FAD/NAD(P)-binding domain"/>
    <property type="match status" value="1"/>
</dbReference>
<dbReference type="AlphaFoldDB" id="A0A939LY37"/>
<feature type="domain" description="Amine oxidase" evidence="2">
    <location>
        <begin position="15"/>
        <end position="108"/>
    </location>
</feature>
<gene>
    <name evidence="3" type="ORF">J4H91_04235</name>
</gene>
<dbReference type="PRINTS" id="PR00419">
    <property type="entry name" value="ADXRDTASE"/>
</dbReference>
<comment type="similarity">
    <text evidence="1">Belongs to the flavin monoamine oxidase family.</text>
</comment>
<dbReference type="InterPro" id="IPR036188">
    <property type="entry name" value="FAD/NAD-bd_sf"/>
</dbReference>
<reference evidence="3" key="1">
    <citation type="submission" date="2021-03" db="EMBL/GenBank/DDBJ databases">
        <title>Leucobacter chromiisoli sp. nov., isolated from chromium-containing soil of chemical plant.</title>
        <authorList>
            <person name="Xu Z."/>
        </authorList>
    </citation>
    <scope>NUCLEOTIDE SEQUENCE</scope>
    <source>
        <strain evidence="3">A2</strain>
    </source>
</reference>
<evidence type="ECO:0000313" key="4">
    <source>
        <dbReference type="Proteomes" id="UP000664398"/>
    </source>
</evidence>
<keyword evidence="4" id="KW-1185">Reference proteome</keyword>
<dbReference type="SUPFAM" id="SSF54373">
    <property type="entry name" value="FAD-linked reductases, C-terminal domain"/>
    <property type="match status" value="1"/>
</dbReference>
<dbReference type="Gene3D" id="3.50.50.60">
    <property type="entry name" value="FAD/NAD(P)-binding domain"/>
    <property type="match status" value="2"/>
</dbReference>
<dbReference type="InterPro" id="IPR002937">
    <property type="entry name" value="Amino_oxidase"/>
</dbReference>
<dbReference type="Proteomes" id="UP000664398">
    <property type="component" value="Unassembled WGS sequence"/>
</dbReference>
<dbReference type="PANTHER" id="PTHR43563">
    <property type="entry name" value="AMINE OXIDASE"/>
    <property type="match status" value="1"/>
</dbReference>
<dbReference type="GO" id="GO:0016491">
    <property type="term" value="F:oxidoreductase activity"/>
    <property type="evidence" value="ECO:0007669"/>
    <property type="project" value="InterPro"/>
</dbReference>